<protein>
    <submittedName>
        <fullName evidence="2">Uncharacterized protein</fullName>
    </submittedName>
</protein>
<feature type="transmembrane region" description="Helical" evidence="1">
    <location>
        <begin position="139"/>
        <end position="162"/>
    </location>
</feature>
<comment type="caution">
    <text evidence="2">The sequence shown here is derived from an EMBL/GenBank/DDBJ whole genome shotgun (WGS) entry which is preliminary data.</text>
</comment>
<reference evidence="3" key="1">
    <citation type="journal article" date="2019" name="Int. J. Syst. Evol. Microbiol.">
        <title>The Global Catalogue of Microorganisms (GCM) 10K type strain sequencing project: providing services to taxonomists for standard genome sequencing and annotation.</title>
        <authorList>
            <consortium name="The Broad Institute Genomics Platform"/>
            <consortium name="The Broad Institute Genome Sequencing Center for Infectious Disease"/>
            <person name="Wu L."/>
            <person name="Ma J."/>
        </authorList>
    </citation>
    <scope>NUCLEOTIDE SEQUENCE [LARGE SCALE GENOMIC DNA]</scope>
    <source>
        <strain evidence="3">CCUG 49571</strain>
    </source>
</reference>
<evidence type="ECO:0000313" key="2">
    <source>
        <dbReference type="EMBL" id="MFC4600025.1"/>
    </source>
</evidence>
<feature type="transmembrane region" description="Helical" evidence="1">
    <location>
        <begin position="65"/>
        <end position="88"/>
    </location>
</feature>
<evidence type="ECO:0000313" key="3">
    <source>
        <dbReference type="Proteomes" id="UP001596028"/>
    </source>
</evidence>
<dbReference type="RefSeq" id="WP_378098764.1">
    <property type="nucleotide sequence ID" value="NZ_JBHSEP010000013.1"/>
</dbReference>
<keyword evidence="1" id="KW-1133">Transmembrane helix</keyword>
<proteinExistence type="predicted"/>
<gene>
    <name evidence="2" type="ORF">ACFO3S_17395</name>
</gene>
<evidence type="ECO:0000256" key="1">
    <source>
        <dbReference type="SAM" id="Phobius"/>
    </source>
</evidence>
<feature type="transmembrane region" description="Helical" evidence="1">
    <location>
        <begin position="7"/>
        <end position="25"/>
    </location>
</feature>
<organism evidence="2 3">
    <name type="scientific">Cohnella hongkongensis</name>
    <dbReference type="NCBI Taxonomy" id="178337"/>
    <lineage>
        <taxon>Bacteria</taxon>
        <taxon>Bacillati</taxon>
        <taxon>Bacillota</taxon>
        <taxon>Bacilli</taxon>
        <taxon>Bacillales</taxon>
        <taxon>Paenibacillaceae</taxon>
        <taxon>Cohnella</taxon>
    </lineage>
</organism>
<name>A0ABV9FGA1_9BACL</name>
<dbReference type="EMBL" id="JBHSEP010000013">
    <property type="protein sequence ID" value="MFC4600025.1"/>
    <property type="molecule type" value="Genomic_DNA"/>
</dbReference>
<sequence length="190" mass="22134">MNSFKILLFHILLHIALLIFYIFFLNEASGTIKLLLQLIFVLFAPLFYIYLGYRYTDGRAGFKRNVLRFFNISIVGFMVWLPCFYHYITDDVHARAENAFFVLPSEIVWIFYGLFNSFLLYIGIFVSWIGYFQGWGNKYAVSVVILVINFVPSFFIWIGWLLKSSSVEHSTPIPIEESKQEAESVTYGAP</sequence>
<accession>A0ABV9FGA1</accession>
<feature type="transmembrane region" description="Helical" evidence="1">
    <location>
        <begin position="108"/>
        <end position="132"/>
    </location>
</feature>
<dbReference type="Proteomes" id="UP001596028">
    <property type="component" value="Unassembled WGS sequence"/>
</dbReference>
<keyword evidence="1" id="KW-0812">Transmembrane</keyword>
<feature type="transmembrane region" description="Helical" evidence="1">
    <location>
        <begin position="31"/>
        <end position="53"/>
    </location>
</feature>
<keyword evidence="3" id="KW-1185">Reference proteome</keyword>
<keyword evidence="1" id="KW-0472">Membrane</keyword>